<dbReference type="EMBL" id="QWLA01000058">
    <property type="protein sequence ID" value="RIH84387.1"/>
    <property type="molecule type" value="Genomic_DNA"/>
</dbReference>
<dbReference type="GO" id="GO:0046872">
    <property type="term" value="F:metal ion binding"/>
    <property type="evidence" value="ECO:0007669"/>
    <property type="project" value="UniProtKB-KW"/>
</dbReference>
<dbReference type="Gene3D" id="3.90.190.20">
    <property type="entry name" value="Mur ligase, C-terminal domain"/>
    <property type="match status" value="1"/>
</dbReference>
<dbReference type="InterPro" id="IPR004101">
    <property type="entry name" value="Mur_ligase_C"/>
</dbReference>
<dbReference type="RefSeq" id="WP_119279044.1">
    <property type="nucleotide sequence ID" value="NZ_QWLA01000058.1"/>
</dbReference>
<dbReference type="PROSITE" id="PS01012">
    <property type="entry name" value="FOLYLPOLYGLU_SYNT_2"/>
    <property type="match status" value="1"/>
</dbReference>
<proteinExistence type="inferred from homology"/>
<comment type="caution">
    <text evidence="14">The sequence shown here is derived from an EMBL/GenBank/DDBJ whole genome shotgun (WGS) entry which is preliminary data.</text>
</comment>
<dbReference type="InterPro" id="IPR001645">
    <property type="entry name" value="Folylpolyglutamate_synth"/>
</dbReference>
<evidence type="ECO:0000256" key="10">
    <source>
        <dbReference type="ARBA" id="ARBA00047493"/>
    </source>
</evidence>
<keyword evidence="6 11" id="KW-0547">Nucleotide-binding</keyword>
<comment type="catalytic activity">
    <reaction evidence="10">
        <text>(6S)-5,6,7,8-tetrahydrofolyl-(gamma-L-Glu)(n) + L-glutamate + ATP = (6S)-5,6,7,8-tetrahydrofolyl-(gamma-L-Glu)(n+1) + ADP + phosphate + H(+)</text>
        <dbReference type="Rhea" id="RHEA:10580"/>
        <dbReference type="Rhea" id="RHEA-COMP:14738"/>
        <dbReference type="Rhea" id="RHEA-COMP:14740"/>
        <dbReference type="ChEBI" id="CHEBI:15378"/>
        <dbReference type="ChEBI" id="CHEBI:29985"/>
        <dbReference type="ChEBI" id="CHEBI:30616"/>
        <dbReference type="ChEBI" id="CHEBI:43474"/>
        <dbReference type="ChEBI" id="CHEBI:141005"/>
        <dbReference type="ChEBI" id="CHEBI:456216"/>
        <dbReference type="EC" id="6.3.2.17"/>
    </reaction>
</comment>
<dbReference type="Pfam" id="PF08245">
    <property type="entry name" value="Mur_ligase_M"/>
    <property type="match status" value="1"/>
</dbReference>
<dbReference type="InterPro" id="IPR036615">
    <property type="entry name" value="Mur_ligase_C_dom_sf"/>
</dbReference>
<organism evidence="14 15">
    <name type="scientific">Calidithermus roseus</name>
    <dbReference type="NCBI Taxonomy" id="1644118"/>
    <lineage>
        <taxon>Bacteria</taxon>
        <taxon>Thermotogati</taxon>
        <taxon>Deinococcota</taxon>
        <taxon>Deinococci</taxon>
        <taxon>Thermales</taxon>
        <taxon>Thermaceae</taxon>
        <taxon>Calidithermus</taxon>
    </lineage>
</organism>
<evidence type="ECO:0000313" key="14">
    <source>
        <dbReference type="EMBL" id="RIH84387.1"/>
    </source>
</evidence>
<dbReference type="OrthoDB" id="9809356at2"/>
<dbReference type="GO" id="GO:0008841">
    <property type="term" value="F:dihydrofolate synthase activity"/>
    <property type="evidence" value="ECO:0007669"/>
    <property type="project" value="TreeGrafter"/>
</dbReference>
<evidence type="ECO:0000259" key="13">
    <source>
        <dbReference type="Pfam" id="PF08245"/>
    </source>
</evidence>
<gene>
    <name evidence="14" type="primary">fpgS_2</name>
    <name evidence="14" type="ORF">Mrose_02653</name>
</gene>
<evidence type="ECO:0000256" key="9">
    <source>
        <dbReference type="ARBA" id="ARBA00030592"/>
    </source>
</evidence>
<dbReference type="GO" id="GO:0004326">
    <property type="term" value="F:tetrahydrofolylpolyglutamate synthase activity"/>
    <property type="evidence" value="ECO:0007669"/>
    <property type="project" value="UniProtKB-EC"/>
</dbReference>
<keyword evidence="5" id="KW-0479">Metal-binding</keyword>
<evidence type="ECO:0000256" key="5">
    <source>
        <dbReference type="ARBA" id="ARBA00022723"/>
    </source>
</evidence>
<feature type="domain" description="Mur ligase central" evidence="13">
    <location>
        <begin position="44"/>
        <end position="275"/>
    </location>
</feature>
<dbReference type="PIRSF" id="PIRSF001563">
    <property type="entry name" value="Folylpolyglu_synth"/>
    <property type="match status" value="1"/>
</dbReference>
<reference evidence="14 15" key="1">
    <citation type="submission" date="2018-08" db="EMBL/GenBank/DDBJ databases">
        <title>Meiothermus roseus NBRC 110900 genome sequencing project.</title>
        <authorList>
            <person name="Da Costa M.S."/>
            <person name="Albuquerque L."/>
            <person name="Raposo P."/>
            <person name="Froufe H.J.C."/>
            <person name="Barroso C.S."/>
            <person name="Egas C."/>
        </authorList>
    </citation>
    <scope>NUCLEOTIDE SEQUENCE [LARGE SCALE GENOMIC DNA]</scope>
    <source>
        <strain evidence="14 15">NBRC 110900</strain>
    </source>
</reference>
<feature type="domain" description="Mur ligase C-terminal" evidence="12">
    <location>
        <begin position="302"/>
        <end position="423"/>
    </location>
</feature>
<dbReference type="InterPro" id="IPR018109">
    <property type="entry name" value="Folylpolyglutamate_synth_CS"/>
</dbReference>
<comment type="similarity">
    <text evidence="2 11">Belongs to the folylpolyglutamate synthase family.</text>
</comment>
<dbReference type="PANTHER" id="PTHR11136">
    <property type="entry name" value="FOLYLPOLYGLUTAMATE SYNTHASE-RELATED"/>
    <property type="match status" value="1"/>
</dbReference>
<evidence type="ECO:0000313" key="15">
    <source>
        <dbReference type="Proteomes" id="UP000265341"/>
    </source>
</evidence>
<dbReference type="Gene3D" id="3.40.1190.10">
    <property type="entry name" value="Mur-like, catalytic domain"/>
    <property type="match status" value="1"/>
</dbReference>
<keyword evidence="7 11" id="KW-0067">ATP-binding</keyword>
<dbReference type="NCBIfam" id="TIGR01499">
    <property type="entry name" value="folC"/>
    <property type="match status" value="1"/>
</dbReference>
<dbReference type="EC" id="6.3.2.17" evidence="3"/>
<evidence type="ECO:0000256" key="1">
    <source>
        <dbReference type="ARBA" id="ARBA00001946"/>
    </source>
</evidence>
<dbReference type="FunFam" id="3.40.1190.10:FF:000011">
    <property type="entry name" value="Folylpolyglutamate synthase/dihydrofolate synthase"/>
    <property type="match status" value="1"/>
</dbReference>
<dbReference type="GO" id="GO:0005524">
    <property type="term" value="F:ATP binding"/>
    <property type="evidence" value="ECO:0007669"/>
    <property type="project" value="UniProtKB-KW"/>
</dbReference>
<evidence type="ECO:0000256" key="4">
    <source>
        <dbReference type="ARBA" id="ARBA00022598"/>
    </source>
</evidence>
<dbReference type="SUPFAM" id="SSF53244">
    <property type="entry name" value="MurD-like peptide ligases, peptide-binding domain"/>
    <property type="match status" value="1"/>
</dbReference>
<accession>A0A399EI82</accession>
<evidence type="ECO:0000256" key="8">
    <source>
        <dbReference type="ARBA" id="ARBA00022842"/>
    </source>
</evidence>
<dbReference type="InterPro" id="IPR013221">
    <property type="entry name" value="Mur_ligase_cen"/>
</dbReference>
<evidence type="ECO:0000256" key="2">
    <source>
        <dbReference type="ARBA" id="ARBA00008276"/>
    </source>
</evidence>
<dbReference type="Pfam" id="PF02875">
    <property type="entry name" value="Mur_ligase_C"/>
    <property type="match status" value="1"/>
</dbReference>
<dbReference type="InterPro" id="IPR036565">
    <property type="entry name" value="Mur-like_cat_sf"/>
</dbReference>
<dbReference type="SUPFAM" id="SSF53623">
    <property type="entry name" value="MurD-like peptide ligases, catalytic domain"/>
    <property type="match status" value="1"/>
</dbReference>
<name>A0A399EI82_9DEIN</name>
<dbReference type="GO" id="GO:0005737">
    <property type="term" value="C:cytoplasm"/>
    <property type="evidence" value="ECO:0007669"/>
    <property type="project" value="TreeGrafter"/>
</dbReference>
<comment type="cofactor">
    <cofactor evidence="1">
        <name>Mg(2+)</name>
        <dbReference type="ChEBI" id="CHEBI:18420"/>
    </cofactor>
</comment>
<evidence type="ECO:0000256" key="6">
    <source>
        <dbReference type="ARBA" id="ARBA00022741"/>
    </source>
</evidence>
<evidence type="ECO:0000256" key="7">
    <source>
        <dbReference type="ARBA" id="ARBA00022840"/>
    </source>
</evidence>
<keyword evidence="15" id="KW-1185">Reference proteome</keyword>
<evidence type="ECO:0000256" key="11">
    <source>
        <dbReference type="PIRNR" id="PIRNR001563"/>
    </source>
</evidence>
<dbReference type="PANTHER" id="PTHR11136:SF0">
    <property type="entry name" value="DIHYDROFOLATE SYNTHETASE-RELATED"/>
    <property type="match status" value="1"/>
</dbReference>
<dbReference type="Proteomes" id="UP000265341">
    <property type="component" value="Unassembled WGS sequence"/>
</dbReference>
<dbReference type="AlphaFoldDB" id="A0A399EI82"/>
<evidence type="ECO:0000259" key="12">
    <source>
        <dbReference type="Pfam" id="PF02875"/>
    </source>
</evidence>
<keyword evidence="8" id="KW-0460">Magnesium</keyword>
<protein>
    <recommendedName>
        <fullName evidence="3">tetrahydrofolate synthase</fullName>
        <ecNumber evidence="3">6.3.2.17</ecNumber>
    </recommendedName>
    <alternativeName>
        <fullName evidence="9">Tetrahydrofolylpolyglutamate synthase</fullName>
    </alternativeName>
</protein>
<keyword evidence="4 11" id="KW-0436">Ligase</keyword>
<sequence length="441" mass="48178">MNYGEALDYSASLLKFGIRLGLERFRELLRRVGDPHTAFRAVHVAGTNGKGSTTVFIASALREAGYRTGCYLSPHLFDFRERIQVNGALIPPEAFARQVERLKPVVEELAQDERYGQTTEFELITAAAFGHFAEEGVEVAVLEVGLGGRLDATNVIPPPLVAVVTSIGLDHQEVLGHSLRQIALEKAGILKPGVPVVTGVTQPEALEAIEEVARQQGCPLYKVEPAAERRADGYAYYASDARGLSIWLPEVPLIGLRLALQGHFQHANAAVAAAALNLLRKQGLAIPEEALRRGLEQARLPGRFQVLRIEHPPRTLVLDVAHNQDGARVLAEALQHAFPGQKGLFVVGMKANHDPAEFLPPLKEHVERLWVSQPRTSPRPVEELLEVAHRLSLRVQAMPSIPEALEQALEHATPDQPVVLTGSLLTVGELPEPYRSLALRG</sequence>
<evidence type="ECO:0000256" key="3">
    <source>
        <dbReference type="ARBA" id="ARBA00013025"/>
    </source>
</evidence>